<name>A0A4U7NA03_9RHOB</name>
<dbReference type="GO" id="GO:0000166">
    <property type="term" value="F:nucleotide binding"/>
    <property type="evidence" value="ECO:0007669"/>
    <property type="project" value="UniProtKB-KW"/>
</dbReference>
<dbReference type="AlphaFoldDB" id="A0A4U7NA03"/>
<comment type="similarity">
    <text evidence="2">Belongs to the nitronate monooxygenase family. NMO class I subfamily.</text>
</comment>
<evidence type="ECO:0000256" key="7">
    <source>
        <dbReference type="ARBA" id="ARBA00023002"/>
    </source>
</evidence>
<comment type="catalytic activity">
    <reaction evidence="10">
        <text>3 propionate 3-nitronate + 3 O2 + H2O = 3 3-oxopropanoate + 2 nitrate + nitrite + H2O2 + 3 H(+)</text>
        <dbReference type="Rhea" id="RHEA:57332"/>
        <dbReference type="ChEBI" id="CHEBI:15377"/>
        <dbReference type="ChEBI" id="CHEBI:15378"/>
        <dbReference type="ChEBI" id="CHEBI:15379"/>
        <dbReference type="ChEBI" id="CHEBI:16240"/>
        <dbReference type="ChEBI" id="CHEBI:16301"/>
        <dbReference type="ChEBI" id="CHEBI:17632"/>
        <dbReference type="ChEBI" id="CHEBI:33190"/>
        <dbReference type="ChEBI" id="CHEBI:136067"/>
    </reaction>
</comment>
<dbReference type="InterPro" id="IPR013785">
    <property type="entry name" value="Aldolase_TIM"/>
</dbReference>
<evidence type="ECO:0000313" key="12">
    <source>
        <dbReference type="EMBL" id="TKZ22597.1"/>
    </source>
</evidence>
<dbReference type="Gene3D" id="3.20.20.70">
    <property type="entry name" value="Aldolase class I"/>
    <property type="match status" value="1"/>
</dbReference>
<dbReference type="InterPro" id="IPR004136">
    <property type="entry name" value="NMO"/>
</dbReference>
<dbReference type="FunFam" id="3.20.20.70:FF:000154">
    <property type="entry name" value="Probable nitronate monooxygenase"/>
    <property type="match status" value="1"/>
</dbReference>
<evidence type="ECO:0000256" key="4">
    <source>
        <dbReference type="ARBA" id="ARBA00022630"/>
    </source>
</evidence>
<keyword evidence="6" id="KW-0547">Nucleotide-binding</keyword>
<dbReference type="CDD" id="cd04730">
    <property type="entry name" value="NPD_like"/>
    <property type="match status" value="1"/>
</dbReference>
<proteinExistence type="inferred from homology"/>
<gene>
    <name evidence="12" type="ORF">FAP39_01620</name>
</gene>
<dbReference type="PANTHER" id="PTHR42747:SF3">
    <property type="entry name" value="NITRONATE MONOOXYGENASE-RELATED"/>
    <property type="match status" value="1"/>
</dbReference>
<organism evidence="12 13">
    <name type="scientific">Shimia litoralis</name>
    <dbReference type="NCBI Taxonomy" id="420403"/>
    <lineage>
        <taxon>Bacteria</taxon>
        <taxon>Pseudomonadati</taxon>
        <taxon>Pseudomonadota</taxon>
        <taxon>Alphaproteobacteria</taxon>
        <taxon>Rhodobacterales</taxon>
        <taxon>Roseobacteraceae</taxon>
    </lineage>
</organism>
<dbReference type="SUPFAM" id="SSF51412">
    <property type="entry name" value="Inosine monophosphate dehydrogenase (IMPDH)"/>
    <property type="match status" value="1"/>
</dbReference>
<sequence>MRTWLTDRFSLEVPIIQAPMAGVSTPEMAAAVSAAGGLGSLGVGAATPDVAREMIAQVRKFTDKPLNINVFCHLPAQRNSATERAWLDVLRPEFDKFEATPPAELAEIYQSYLTDDAMHRMLLDVRPDVVSFHFGLPDVAKISALKHAGIVLLASATSLQEAEACARAGVDAIVAQGIEAGGHRGIFDLDAADQELTTAALVKTLVDHLDLPVIAAGGVMNGQDVAQMLALGAAGCQLGTAFVACDESAADAAYRAALHDPACQPPVLTRVVSGRPARCLANQFVQWGQDQDISSVPAYPVTYDAGKSLNAAAKAQGNTGYGAQWAGTGAMSAKAGPAKEILAALALELAANS</sequence>
<keyword evidence="4" id="KW-0285">Flavoprotein</keyword>
<keyword evidence="13" id="KW-1185">Reference proteome</keyword>
<comment type="caution">
    <text evidence="12">The sequence shown here is derived from an EMBL/GenBank/DDBJ whole genome shotgun (WGS) entry which is preliminary data.</text>
</comment>
<evidence type="ECO:0000256" key="1">
    <source>
        <dbReference type="ARBA" id="ARBA00001917"/>
    </source>
</evidence>
<dbReference type="OrthoDB" id="9778912at2"/>
<dbReference type="Proteomes" id="UP000306575">
    <property type="component" value="Unassembled WGS sequence"/>
</dbReference>
<evidence type="ECO:0000256" key="6">
    <source>
        <dbReference type="ARBA" id="ARBA00022741"/>
    </source>
</evidence>
<comment type="cofactor">
    <cofactor evidence="1">
        <name>FMN</name>
        <dbReference type="ChEBI" id="CHEBI:58210"/>
    </cofactor>
</comment>
<reference evidence="12 13" key="1">
    <citation type="submission" date="2019-04" db="EMBL/GenBank/DDBJ databases">
        <title>Genome sequence of Pelagicola litoralis CL-ES2.</title>
        <authorList>
            <person name="Cao J."/>
        </authorList>
    </citation>
    <scope>NUCLEOTIDE SEQUENCE [LARGE SCALE GENOMIC DNA]</scope>
    <source>
        <strain evidence="12 13">CL-ES2</strain>
    </source>
</reference>
<dbReference type="PANTHER" id="PTHR42747">
    <property type="entry name" value="NITRONATE MONOOXYGENASE-RELATED"/>
    <property type="match status" value="1"/>
</dbReference>
<evidence type="ECO:0000256" key="8">
    <source>
        <dbReference type="ARBA" id="ARBA00023033"/>
    </source>
</evidence>
<dbReference type="GO" id="GO:0018580">
    <property type="term" value="F:nitronate monooxygenase activity"/>
    <property type="evidence" value="ECO:0007669"/>
    <property type="project" value="InterPro"/>
</dbReference>
<evidence type="ECO:0000256" key="11">
    <source>
        <dbReference type="ARBA" id="ARBA00067136"/>
    </source>
</evidence>
<evidence type="ECO:0000256" key="3">
    <source>
        <dbReference type="ARBA" id="ARBA00022575"/>
    </source>
</evidence>
<keyword evidence="3" id="KW-0216">Detoxification</keyword>
<accession>A0A4U7NA03</accession>
<evidence type="ECO:0000256" key="9">
    <source>
        <dbReference type="ARBA" id="ARBA00031155"/>
    </source>
</evidence>
<evidence type="ECO:0000256" key="2">
    <source>
        <dbReference type="ARBA" id="ARBA00009881"/>
    </source>
</evidence>
<protein>
    <recommendedName>
        <fullName evidence="11">Nitronate monooxygenase</fullName>
    </recommendedName>
    <alternativeName>
        <fullName evidence="9">Propionate 3-nitronate monooxygenase</fullName>
    </alternativeName>
</protein>
<evidence type="ECO:0000256" key="10">
    <source>
        <dbReference type="ARBA" id="ARBA00049401"/>
    </source>
</evidence>
<dbReference type="Pfam" id="PF03060">
    <property type="entry name" value="NMO"/>
    <property type="match status" value="1"/>
</dbReference>
<dbReference type="RefSeq" id="WP_138014613.1">
    <property type="nucleotide sequence ID" value="NZ_SULI01000001.1"/>
</dbReference>
<keyword evidence="5" id="KW-0288">FMN</keyword>
<keyword evidence="7" id="KW-0560">Oxidoreductase</keyword>
<evidence type="ECO:0000256" key="5">
    <source>
        <dbReference type="ARBA" id="ARBA00022643"/>
    </source>
</evidence>
<dbReference type="GO" id="GO:0009636">
    <property type="term" value="P:response to toxic substance"/>
    <property type="evidence" value="ECO:0007669"/>
    <property type="project" value="UniProtKB-KW"/>
</dbReference>
<evidence type="ECO:0000313" key="13">
    <source>
        <dbReference type="Proteomes" id="UP000306575"/>
    </source>
</evidence>
<dbReference type="EMBL" id="SULI01000001">
    <property type="protein sequence ID" value="TKZ22597.1"/>
    <property type="molecule type" value="Genomic_DNA"/>
</dbReference>
<keyword evidence="8 12" id="KW-0503">Monooxygenase</keyword>